<evidence type="ECO:0000256" key="1">
    <source>
        <dbReference type="SAM" id="SignalP"/>
    </source>
</evidence>
<accession>A0ABT1E2D8</accession>
<protein>
    <submittedName>
        <fullName evidence="3">M15 family metallopeptidase</fullName>
    </submittedName>
</protein>
<proteinExistence type="predicted"/>
<keyword evidence="4" id="KW-1185">Reference proteome</keyword>
<dbReference type="InterPro" id="IPR003709">
    <property type="entry name" value="VanY-like_core_dom"/>
</dbReference>
<dbReference type="Gene3D" id="3.30.1380.10">
    <property type="match status" value="1"/>
</dbReference>
<dbReference type="Pfam" id="PF02557">
    <property type="entry name" value="VanY"/>
    <property type="match status" value="1"/>
</dbReference>
<keyword evidence="1" id="KW-0732">Signal</keyword>
<dbReference type="PANTHER" id="PTHR34385:SF1">
    <property type="entry name" value="PEPTIDOGLYCAN L-ALANYL-D-GLUTAMATE ENDOPEPTIDASE CWLK"/>
    <property type="match status" value="1"/>
</dbReference>
<dbReference type="SUPFAM" id="SSF55166">
    <property type="entry name" value="Hedgehog/DD-peptidase"/>
    <property type="match status" value="1"/>
</dbReference>
<name>A0ABT1E2D8_9ACTN</name>
<comment type="caution">
    <text evidence="3">The sequence shown here is derived from an EMBL/GenBank/DDBJ whole genome shotgun (WGS) entry which is preliminary data.</text>
</comment>
<dbReference type="PANTHER" id="PTHR34385">
    <property type="entry name" value="D-ALANYL-D-ALANINE CARBOXYPEPTIDASE"/>
    <property type="match status" value="1"/>
</dbReference>
<dbReference type="EMBL" id="JAMYJR010000056">
    <property type="protein sequence ID" value="MCO8277294.1"/>
    <property type="molecule type" value="Genomic_DNA"/>
</dbReference>
<dbReference type="Proteomes" id="UP001523369">
    <property type="component" value="Unassembled WGS sequence"/>
</dbReference>
<evidence type="ECO:0000313" key="4">
    <source>
        <dbReference type="Proteomes" id="UP001523369"/>
    </source>
</evidence>
<dbReference type="CDD" id="cd14814">
    <property type="entry name" value="Peptidase_M15"/>
    <property type="match status" value="1"/>
</dbReference>
<dbReference type="RefSeq" id="WP_253243313.1">
    <property type="nucleotide sequence ID" value="NZ_JAMYJR010000056.1"/>
</dbReference>
<dbReference type="InterPro" id="IPR052179">
    <property type="entry name" value="DD-CPase-like"/>
</dbReference>
<reference evidence="3 4" key="1">
    <citation type="submission" date="2022-06" db="EMBL/GenBank/DDBJ databases">
        <title>New Species of the Genus Actinoplanes, ActinopZanes ferrugineus.</title>
        <authorList>
            <person name="Ding P."/>
        </authorList>
    </citation>
    <scope>NUCLEOTIDE SEQUENCE [LARGE SCALE GENOMIC DNA]</scope>
    <source>
        <strain evidence="3 4">TRM88003</strain>
    </source>
</reference>
<evidence type="ECO:0000259" key="2">
    <source>
        <dbReference type="Pfam" id="PF02557"/>
    </source>
</evidence>
<feature type="domain" description="D-alanyl-D-alanine carboxypeptidase-like core" evidence="2">
    <location>
        <begin position="247"/>
        <end position="359"/>
    </location>
</feature>
<feature type="signal peptide" evidence="1">
    <location>
        <begin position="1"/>
        <end position="44"/>
    </location>
</feature>
<sequence length="362" mass="37923">MTTRQELRPNPRIRARARRAITAPIFAALAVGLAVGANPVPVQAAPPAVAQEWGSLMYRSLTRQQTLATLRSNLTMQQTAAVTRNREVAAATTALTAAQNQVTSAGTGLTAARARQAGAQTGLATAQQNLTKAQKKRPVSKAAVTKAKNAVAAAGRALAVRRTQTQTAATTLVTAQATARTAAGTLTAATTAREALAAALAVTQNRIATLPTAGDYATKAATMSKDVVNQTRPGFVVADTMTVYGTTVHKSVAYAFKRMVDDARANGIAISGGGFRTKERQIELRKINGCPDVWTAPSSSCRVPTAVPGRSLHELGMAVDITSGGKTLTRSSPAYKWLVLHAKAYGFVNLPSEPWHWSITGG</sequence>
<evidence type="ECO:0000313" key="3">
    <source>
        <dbReference type="EMBL" id="MCO8277294.1"/>
    </source>
</evidence>
<organism evidence="3 4">
    <name type="scientific">Paractinoplanes aksuensis</name>
    <dbReference type="NCBI Taxonomy" id="2939490"/>
    <lineage>
        <taxon>Bacteria</taxon>
        <taxon>Bacillati</taxon>
        <taxon>Actinomycetota</taxon>
        <taxon>Actinomycetes</taxon>
        <taxon>Micromonosporales</taxon>
        <taxon>Micromonosporaceae</taxon>
        <taxon>Paractinoplanes</taxon>
    </lineage>
</organism>
<dbReference type="InterPro" id="IPR009045">
    <property type="entry name" value="Zn_M74/Hedgehog-like"/>
</dbReference>
<feature type="chain" id="PRO_5046939558" evidence="1">
    <location>
        <begin position="45"/>
        <end position="362"/>
    </location>
</feature>
<gene>
    <name evidence="3" type="ORF">M1L60_42630</name>
</gene>